<dbReference type="RefSeq" id="XP_007749616.1">
    <property type="nucleotide sequence ID" value="XM_007751426.1"/>
</dbReference>
<dbReference type="GeneID" id="19195543"/>
<gene>
    <name evidence="1" type="ORF">A1O5_10852</name>
</gene>
<dbReference type="STRING" id="1182543.W9WMN7"/>
<keyword evidence="2" id="KW-1185">Reference proteome</keyword>
<dbReference type="EMBL" id="AMGX01000022">
    <property type="protein sequence ID" value="EXJ65876.1"/>
    <property type="molecule type" value="Genomic_DNA"/>
</dbReference>
<reference evidence="1 2" key="1">
    <citation type="submission" date="2013-03" db="EMBL/GenBank/DDBJ databases">
        <title>The Genome Sequence of Cladophialophora psammophila CBS 110553.</title>
        <authorList>
            <consortium name="The Broad Institute Genomics Platform"/>
            <person name="Cuomo C."/>
            <person name="de Hoog S."/>
            <person name="Gorbushina A."/>
            <person name="Walker B."/>
            <person name="Young S.K."/>
            <person name="Zeng Q."/>
            <person name="Gargeya S."/>
            <person name="Fitzgerald M."/>
            <person name="Haas B."/>
            <person name="Abouelleil A."/>
            <person name="Allen A.W."/>
            <person name="Alvarado L."/>
            <person name="Arachchi H.M."/>
            <person name="Berlin A.M."/>
            <person name="Chapman S.B."/>
            <person name="Gainer-Dewar J."/>
            <person name="Goldberg J."/>
            <person name="Griggs A."/>
            <person name="Gujja S."/>
            <person name="Hansen M."/>
            <person name="Howarth C."/>
            <person name="Imamovic A."/>
            <person name="Ireland A."/>
            <person name="Larimer J."/>
            <person name="McCowan C."/>
            <person name="Murphy C."/>
            <person name="Pearson M."/>
            <person name="Poon T.W."/>
            <person name="Priest M."/>
            <person name="Roberts A."/>
            <person name="Saif S."/>
            <person name="Shea T."/>
            <person name="Sisk P."/>
            <person name="Sykes S."/>
            <person name="Wortman J."/>
            <person name="Nusbaum C."/>
            <person name="Birren B."/>
        </authorList>
    </citation>
    <scope>NUCLEOTIDE SEQUENCE [LARGE SCALE GENOMIC DNA]</scope>
    <source>
        <strain evidence="1 2">CBS 110553</strain>
    </source>
</reference>
<dbReference type="HOGENOM" id="CLU_097230_0_0_1"/>
<evidence type="ECO:0000313" key="2">
    <source>
        <dbReference type="Proteomes" id="UP000019471"/>
    </source>
</evidence>
<dbReference type="Proteomes" id="UP000019471">
    <property type="component" value="Unassembled WGS sequence"/>
</dbReference>
<organism evidence="1 2">
    <name type="scientific">Cladophialophora psammophila CBS 110553</name>
    <dbReference type="NCBI Taxonomy" id="1182543"/>
    <lineage>
        <taxon>Eukaryota</taxon>
        <taxon>Fungi</taxon>
        <taxon>Dikarya</taxon>
        <taxon>Ascomycota</taxon>
        <taxon>Pezizomycotina</taxon>
        <taxon>Eurotiomycetes</taxon>
        <taxon>Chaetothyriomycetidae</taxon>
        <taxon>Chaetothyriales</taxon>
        <taxon>Herpotrichiellaceae</taxon>
        <taxon>Cladophialophora</taxon>
    </lineage>
</organism>
<sequence>MADGNSLGPQPNFNLISDELKKAQNLPAINNGQQILAELRAIRRDLADTRRDLADTRRDLITMMAVSNHNNTARVQNTYVASRSEPLSSFLSPSNGAAIPEFPTTSTELGQMTGRQMDTVLQQLGLQPAHGASLAAMKKMLRTHIGLREVAAVPPP</sequence>
<protein>
    <submittedName>
        <fullName evidence="1">Uncharacterized protein</fullName>
    </submittedName>
</protein>
<evidence type="ECO:0000313" key="1">
    <source>
        <dbReference type="EMBL" id="EXJ65876.1"/>
    </source>
</evidence>
<dbReference type="OrthoDB" id="4148930at2759"/>
<accession>W9WMN7</accession>
<dbReference type="AlphaFoldDB" id="W9WMN7"/>
<proteinExistence type="predicted"/>
<comment type="caution">
    <text evidence="1">The sequence shown here is derived from an EMBL/GenBank/DDBJ whole genome shotgun (WGS) entry which is preliminary data.</text>
</comment>
<name>W9WMN7_9EURO</name>